<keyword evidence="1" id="KW-0472">Membrane</keyword>
<evidence type="ECO:0000313" key="2">
    <source>
        <dbReference type="EMBL" id="CAG5130685.1"/>
    </source>
</evidence>
<feature type="transmembrane region" description="Helical" evidence="1">
    <location>
        <begin position="12"/>
        <end position="33"/>
    </location>
</feature>
<keyword evidence="1" id="KW-1133">Transmembrane helix</keyword>
<name>A0A8S3ZT07_9EUPU</name>
<dbReference type="EMBL" id="CAJHNH020004192">
    <property type="protein sequence ID" value="CAG5130685.1"/>
    <property type="molecule type" value="Genomic_DNA"/>
</dbReference>
<reference evidence="2" key="1">
    <citation type="submission" date="2021-04" db="EMBL/GenBank/DDBJ databases">
        <authorList>
            <consortium name="Molecular Ecology Group"/>
        </authorList>
    </citation>
    <scope>NUCLEOTIDE SEQUENCE</scope>
</reference>
<feature type="non-terminal residue" evidence="2">
    <location>
        <position position="1"/>
    </location>
</feature>
<comment type="caution">
    <text evidence="2">The sequence shown here is derived from an EMBL/GenBank/DDBJ whole genome shotgun (WGS) entry which is preliminary data.</text>
</comment>
<evidence type="ECO:0000256" key="1">
    <source>
        <dbReference type="SAM" id="Phobius"/>
    </source>
</evidence>
<feature type="non-terminal residue" evidence="2">
    <location>
        <position position="60"/>
    </location>
</feature>
<dbReference type="Proteomes" id="UP000678393">
    <property type="component" value="Unassembled WGS sequence"/>
</dbReference>
<dbReference type="AlphaFoldDB" id="A0A8S3ZT07"/>
<keyword evidence="1" id="KW-0812">Transmembrane</keyword>
<proteinExistence type="predicted"/>
<evidence type="ECO:0000313" key="3">
    <source>
        <dbReference type="Proteomes" id="UP000678393"/>
    </source>
</evidence>
<keyword evidence="3" id="KW-1185">Reference proteome</keyword>
<protein>
    <submittedName>
        <fullName evidence="2">Uncharacterized protein</fullName>
    </submittedName>
</protein>
<accession>A0A8S3ZT07</accession>
<organism evidence="2 3">
    <name type="scientific">Candidula unifasciata</name>
    <dbReference type="NCBI Taxonomy" id="100452"/>
    <lineage>
        <taxon>Eukaryota</taxon>
        <taxon>Metazoa</taxon>
        <taxon>Spiralia</taxon>
        <taxon>Lophotrochozoa</taxon>
        <taxon>Mollusca</taxon>
        <taxon>Gastropoda</taxon>
        <taxon>Heterobranchia</taxon>
        <taxon>Euthyneura</taxon>
        <taxon>Panpulmonata</taxon>
        <taxon>Eupulmonata</taxon>
        <taxon>Stylommatophora</taxon>
        <taxon>Helicina</taxon>
        <taxon>Helicoidea</taxon>
        <taxon>Geomitridae</taxon>
        <taxon>Candidula</taxon>
    </lineage>
</organism>
<gene>
    <name evidence="2" type="ORF">CUNI_LOCUS16243</name>
</gene>
<sequence>SAESAATQLSVPVIVGTCLSVAFMLFLLCFLCTRKRIEPRKEIVHEHSVSSTQLSDSTYQ</sequence>